<dbReference type="InterPro" id="IPR001019">
    <property type="entry name" value="Gprotein_alpha_su"/>
</dbReference>
<feature type="compositionally biased region" description="Basic residues" evidence="7">
    <location>
        <begin position="269"/>
        <end position="281"/>
    </location>
</feature>
<dbReference type="GO" id="GO:0005834">
    <property type="term" value="C:heterotrimeric G-protein complex"/>
    <property type="evidence" value="ECO:0007669"/>
    <property type="project" value="TreeGrafter"/>
</dbReference>
<keyword evidence="4" id="KW-0807">Transducer</keyword>
<reference evidence="8" key="1">
    <citation type="submission" date="2021-01" db="EMBL/GenBank/DDBJ databases">
        <authorList>
            <person name="Corre E."/>
            <person name="Pelletier E."/>
            <person name="Niang G."/>
            <person name="Scheremetjew M."/>
            <person name="Finn R."/>
            <person name="Kale V."/>
            <person name="Holt S."/>
            <person name="Cochrane G."/>
            <person name="Meng A."/>
            <person name="Brown T."/>
            <person name="Cohen L."/>
        </authorList>
    </citation>
    <scope>NUCLEOTIDE SEQUENCE</scope>
    <source>
        <strain evidence="8">CCMP2058</strain>
    </source>
</reference>
<dbReference type="GO" id="GO:0005525">
    <property type="term" value="F:GTP binding"/>
    <property type="evidence" value="ECO:0007669"/>
    <property type="project" value="UniProtKB-KW"/>
</dbReference>
<sequence length="1042" mass="118702">MEFARLIKKKIRDPKAKAPIKMYLEDHMSLSTMLVSPIADWNNPNSLGSFFQPKGANCIHPEIFLSLFSNVNGCHIYPRLKFLKDVMYLVVNRVENCESLMKFRNWQAWMLPLLFDIPADNSDDENTYTVLGKVRTYGLGILTVVIWHSATNPGPTALIDFAKQLRNSLALILAPCTDQSLDIANSLLSALVSRFFTDRVNLVVPSSCLPNKENVKSQEIIEELLHKWQCLLHLIRVILMVSLVVPPTVFNVNIVDNVTRQMRSLDKKNKQRSKSPAHSLRKPANSTPQGSKGSNASKDSQTSAGGSAGASAGASGGAGSTGGDPVSTSRDSKQESTSGHETWQSDVTSNLFLGLKLDSRDIPSDRVLTHMLMVVHHVQCEEESLEDSWSELTMSRFERKKERVHERSKNIRMQPEDMLAVLKRRITETKVADMPGQCGEGKIPNLGLMKKGGRGKATPLLYYGSSWKSKLKSSVDMLIKIQNLVYELKHRTKQDHLKSKALKQVMDSVFRHTAFVSDTIVFLRLLDSDLWRFLNEKKLRQLIMNFCKANDTHSRRKTFYNSQKEKEKDDKVQSKKLEKAIAEEKARADERYEILLLGPGQSGKSTIYKQLVHLHGDGFSTNDREKYRTVVYANIVGALKNIIYHATQAVERSDESVCKSDITVLKYIIQSARKNKKTDSKGTDEKTAARLKAHLENKQELEKLEKQYRNELIVAASSKEDLPAAMATRKRMAELTGKTEEESKFVKKWIDEYYDRFKYDEKLDECLGDIERQSIKSGDIIMSKRLHNAIVKVWNARASQEIYKRRAAFQVAQLDDSCVYFLNHISRILPKDRLKRSLYMDSYVPSLGDVLNCRKRTVGVINGKFTLETSSGPQTFQVIDVAGQRGARRKWIPFFNTCDCVLFVISLAGYNRYLLEQSEVLRMHEALTLFEDIVNQPQLRNTPFIVFLNKFDLFQEELKTTSITHCFPQYTRDDRLEQGSPEDVKLAVRFIRQQFMRKVSEQHRNDFYFHTTCATDTTQVEKIFSSVTDIIIQRGLAAAGLI</sequence>
<dbReference type="CDD" id="cd00066">
    <property type="entry name" value="G-alpha"/>
    <property type="match status" value="1"/>
</dbReference>
<dbReference type="FunFam" id="3.40.50.300:FF:000720">
    <property type="entry name" value="Guanine nucleotide-binding protein G(k) subunit alpha"/>
    <property type="match status" value="1"/>
</dbReference>
<accession>A0A7S0CRN8</accession>
<feature type="compositionally biased region" description="Low complexity" evidence="7">
    <location>
        <begin position="302"/>
        <end position="313"/>
    </location>
</feature>
<dbReference type="EMBL" id="HBEM01001587">
    <property type="protein sequence ID" value="CAD8430309.1"/>
    <property type="molecule type" value="Transcribed_RNA"/>
</dbReference>
<keyword evidence="2 5" id="KW-0547">Nucleotide-binding</keyword>
<evidence type="ECO:0000256" key="3">
    <source>
        <dbReference type="ARBA" id="ARBA00023134"/>
    </source>
</evidence>
<evidence type="ECO:0000256" key="1">
    <source>
        <dbReference type="ARBA" id="ARBA00022723"/>
    </source>
</evidence>
<dbReference type="Pfam" id="PF00503">
    <property type="entry name" value="G-alpha"/>
    <property type="match status" value="1"/>
</dbReference>
<feature type="binding site" evidence="5">
    <location>
        <begin position="816"/>
        <end position="817"/>
    </location>
    <ligand>
        <name>GTP</name>
        <dbReference type="ChEBI" id="CHEBI:37565"/>
    </ligand>
</feature>
<dbReference type="InterPro" id="IPR027417">
    <property type="entry name" value="P-loop_NTPase"/>
</dbReference>
<dbReference type="SUPFAM" id="SSF52540">
    <property type="entry name" value="P-loop containing nucleoside triphosphate hydrolases"/>
    <property type="match status" value="1"/>
</dbReference>
<evidence type="ECO:0000256" key="4">
    <source>
        <dbReference type="ARBA" id="ARBA00023224"/>
    </source>
</evidence>
<dbReference type="Gene3D" id="3.40.50.300">
    <property type="entry name" value="P-loop containing nucleotide triphosphate hydrolases"/>
    <property type="match status" value="2"/>
</dbReference>
<feature type="binding site" evidence="5">
    <location>
        <begin position="880"/>
        <end position="884"/>
    </location>
    <ligand>
        <name>GTP</name>
        <dbReference type="ChEBI" id="CHEBI:37565"/>
    </ligand>
</feature>
<dbReference type="PANTHER" id="PTHR10218">
    <property type="entry name" value="GTP-BINDING PROTEIN ALPHA SUBUNIT"/>
    <property type="match status" value="1"/>
</dbReference>
<evidence type="ECO:0000256" key="6">
    <source>
        <dbReference type="PIRSR" id="PIRSR601019-2"/>
    </source>
</evidence>
<feature type="binding site" evidence="5">
    <location>
        <position position="1014"/>
    </location>
    <ligand>
        <name>GTP</name>
        <dbReference type="ChEBI" id="CHEBI:37565"/>
    </ligand>
</feature>
<dbReference type="SMART" id="SM00275">
    <property type="entry name" value="G_alpha"/>
    <property type="match status" value="1"/>
</dbReference>
<proteinExistence type="predicted"/>
<feature type="binding site" evidence="6">
    <location>
        <position position="857"/>
    </location>
    <ligand>
        <name>Mg(2+)</name>
        <dbReference type="ChEBI" id="CHEBI:18420"/>
    </ligand>
</feature>
<dbReference type="PRINTS" id="PR00318">
    <property type="entry name" value="GPROTEINA"/>
</dbReference>
<dbReference type="PROSITE" id="PS51882">
    <property type="entry name" value="G_ALPHA"/>
    <property type="match status" value="1"/>
</dbReference>
<dbReference type="SUPFAM" id="SSF47895">
    <property type="entry name" value="Transducin (alpha subunit), insertion domain"/>
    <property type="match status" value="1"/>
</dbReference>
<evidence type="ECO:0000313" key="8">
    <source>
        <dbReference type="EMBL" id="CAD8430309.1"/>
    </source>
</evidence>
<dbReference type="GO" id="GO:0003924">
    <property type="term" value="F:GTPase activity"/>
    <property type="evidence" value="ECO:0007669"/>
    <property type="project" value="InterPro"/>
</dbReference>
<dbReference type="AlphaFoldDB" id="A0A7S0CRN8"/>
<keyword evidence="6" id="KW-0460">Magnesium</keyword>
<name>A0A7S0CRN8_9EUKA</name>
<dbReference type="InterPro" id="IPR011025">
    <property type="entry name" value="GproteinA_insert"/>
</dbReference>
<gene>
    <name evidence="8" type="ORF">LAMO00422_LOCUS1141</name>
</gene>
<dbReference type="GO" id="GO:0001664">
    <property type="term" value="F:G protein-coupled receptor binding"/>
    <property type="evidence" value="ECO:0007669"/>
    <property type="project" value="TreeGrafter"/>
</dbReference>
<dbReference type="GO" id="GO:0007188">
    <property type="term" value="P:adenylate cyclase-modulating G protein-coupled receptor signaling pathway"/>
    <property type="evidence" value="ECO:0007669"/>
    <property type="project" value="TreeGrafter"/>
</dbReference>
<keyword evidence="3 5" id="KW-0342">GTP-binding</keyword>
<feature type="binding site" evidence="5">
    <location>
        <begin position="949"/>
        <end position="952"/>
    </location>
    <ligand>
        <name>GTP</name>
        <dbReference type="ChEBI" id="CHEBI:37565"/>
    </ligand>
</feature>
<dbReference type="GO" id="GO:0046872">
    <property type="term" value="F:metal ion binding"/>
    <property type="evidence" value="ECO:0007669"/>
    <property type="project" value="UniProtKB-KW"/>
</dbReference>
<feature type="compositionally biased region" description="Polar residues" evidence="7">
    <location>
        <begin position="284"/>
        <end position="301"/>
    </location>
</feature>
<keyword evidence="1 6" id="KW-0479">Metal-binding</keyword>
<dbReference type="GO" id="GO:0031683">
    <property type="term" value="F:G-protein beta/gamma-subunit complex binding"/>
    <property type="evidence" value="ECO:0007669"/>
    <property type="project" value="InterPro"/>
</dbReference>
<evidence type="ECO:0000256" key="7">
    <source>
        <dbReference type="SAM" id="MobiDB-lite"/>
    </source>
</evidence>
<organism evidence="8">
    <name type="scientific">Amorphochlora amoebiformis</name>
    <dbReference type="NCBI Taxonomy" id="1561963"/>
    <lineage>
        <taxon>Eukaryota</taxon>
        <taxon>Sar</taxon>
        <taxon>Rhizaria</taxon>
        <taxon>Cercozoa</taxon>
        <taxon>Chlorarachniophyceae</taxon>
        <taxon>Amorphochlora</taxon>
    </lineage>
</organism>
<feature type="region of interest" description="Disordered" evidence="7">
    <location>
        <begin position="263"/>
        <end position="343"/>
    </location>
</feature>
<evidence type="ECO:0000256" key="5">
    <source>
        <dbReference type="PIRSR" id="PIRSR601019-1"/>
    </source>
</evidence>
<dbReference type="PANTHER" id="PTHR10218:SF302">
    <property type="entry name" value="GUANINE NUCLEOTIDE-BINDING PROTEIN ALPHA-5 SUBUNIT"/>
    <property type="match status" value="1"/>
</dbReference>
<feature type="binding site" evidence="5">
    <location>
        <begin position="851"/>
        <end position="857"/>
    </location>
    <ligand>
        <name>GTP</name>
        <dbReference type="ChEBI" id="CHEBI:37565"/>
    </ligand>
</feature>
<dbReference type="GO" id="GO:0005737">
    <property type="term" value="C:cytoplasm"/>
    <property type="evidence" value="ECO:0007669"/>
    <property type="project" value="TreeGrafter"/>
</dbReference>
<protein>
    <submittedName>
        <fullName evidence="8">Uncharacterized protein</fullName>
    </submittedName>
</protein>
<evidence type="ECO:0000256" key="2">
    <source>
        <dbReference type="ARBA" id="ARBA00022741"/>
    </source>
</evidence>